<dbReference type="InterPro" id="IPR050498">
    <property type="entry name" value="Ycf3"/>
</dbReference>
<feature type="repeat" description="TPR" evidence="3">
    <location>
        <begin position="271"/>
        <end position="304"/>
    </location>
</feature>
<dbReference type="InterPro" id="IPR011990">
    <property type="entry name" value="TPR-like_helical_dom_sf"/>
</dbReference>
<organism evidence="4 5">
    <name type="scientific">Candidatus Fervidibacter sacchari</name>
    <dbReference type="NCBI Taxonomy" id="1448929"/>
    <lineage>
        <taxon>Bacteria</taxon>
        <taxon>Candidatus Fervidibacterota</taxon>
        <taxon>Candidatus Fervidibacter</taxon>
    </lineage>
</organism>
<dbReference type="Proteomes" id="UP001204798">
    <property type="component" value="Unassembled WGS sequence"/>
</dbReference>
<name>A0ABT2EP52_9BACT</name>
<dbReference type="PROSITE" id="PS50293">
    <property type="entry name" value="TPR_REGION"/>
    <property type="match status" value="2"/>
</dbReference>
<dbReference type="Pfam" id="PF13181">
    <property type="entry name" value="TPR_8"/>
    <property type="match status" value="2"/>
</dbReference>
<evidence type="ECO:0000256" key="2">
    <source>
        <dbReference type="ARBA" id="ARBA00022803"/>
    </source>
</evidence>
<comment type="caution">
    <text evidence="4">The sequence shown here is derived from an EMBL/GenBank/DDBJ whole genome shotgun (WGS) entry which is preliminary data.</text>
</comment>
<evidence type="ECO:0000313" key="5">
    <source>
        <dbReference type="Proteomes" id="UP001204798"/>
    </source>
</evidence>
<dbReference type="SUPFAM" id="SSF48452">
    <property type="entry name" value="TPR-like"/>
    <property type="match status" value="3"/>
</dbReference>
<evidence type="ECO:0000256" key="1">
    <source>
        <dbReference type="ARBA" id="ARBA00022737"/>
    </source>
</evidence>
<dbReference type="Pfam" id="PF14559">
    <property type="entry name" value="TPR_19"/>
    <property type="match status" value="2"/>
</dbReference>
<dbReference type="PANTHER" id="PTHR44858">
    <property type="entry name" value="TETRATRICOPEPTIDE REPEAT PROTEIN 6"/>
    <property type="match status" value="1"/>
</dbReference>
<evidence type="ECO:0000256" key="3">
    <source>
        <dbReference type="PROSITE-ProRule" id="PRU00339"/>
    </source>
</evidence>
<dbReference type="SMART" id="SM00028">
    <property type="entry name" value="TPR"/>
    <property type="match status" value="13"/>
</dbReference>
<reference evidence="4 5" key="1">
    <citation type="submission" date="2022-08" db="EMBL/GenBank/DDBJ databases">
        <title>Bacterial and archaeal communities from various locations to study Microbial Dark Matter (Phase II).</title>
        <authorList>
            <person name="Stepanauskas R."/>
        </authorList>
    </citation>
    <scope>NUCLEOTIDE SEQUENCE [LARGE SCALE GENOMIC DNA]</scope>
    <source>
        <strain evidence="4 5">PD1</strain>
    </source>
</reference>
<accession>A0ABT2EP52</accession>
<feature type="repeat" description="TPR" evidence="3">
    <location>
        <begin position="237"/>
        <end position="270"/>
    </location>
</feature>
<dbReference type="PROSITE" id="PS50005">
    <property type="entry name" value="TPR"/>
    <property type="match status" value="7"/>
</dbReference>
<feature type="repeat" description="TPR" evidence="3">
    <location>
        <begin position="467"/>
        <end position="500"/>
    </location>
</feature>
<dbReference type="Gene3D" id="1.25.40.10">
    <property type="entry name" value="Tetratricopeptide repeat domain"/>
    <property type="match status" value="5"/>
</dbReference>
<keyword evidence="2 3" id="KW-0802">TPR repeat</keyword>
<evidence type="ECO:0000313" key="4">
    <source>
        <dbReference type="EMBL" id="MCS3919707.1"/>
    </source>
</evidence>
<dbReference type="RefSeq" id="WP_259096434.1">
    <property type="nucleotide sequence ID" value="NZ_CP130454.1"/>
</dbReference>
<gene>
    <name evidence="4" type="ORF">M2350_002120</name>
</gene>
<keyword evidence="1" id="KW-0677">Repeat</keyword>
<dbReference type="EMBL" id="JANUCP010000003">
    <property type="protein sequence ID" value="MCS3919707.1"/>
    <property type="molecule type" value="Genomic_DNA"/>
</dbReference>
<keyword evidence="5" id="KW-1185">Reference proteome</keyword>
<dbReference type="InterPro" id="IPR019734">
    <property type="entry name" value="TPR_rpt"/>
</dbReference>
<dbReference type="Pfam" id="PF13414">
    <property type="entry name" value="TPR_11"/>
    <property type="match status" value="1"/>
</dbReference>
<sequence length="552" mass="62211">MRLWRWVSVTLLAVMLPFPLRSQDLIQMFNEGLRLYHEGKGDEALALFRKVVEINPNDGEAWVYIGTILLSKKDFDGAISALEKGLAQSLPGHIAALGWVNLGVAFQLGHKDIAKAIEAYERAIAFKPDLPEAHYNLILAHLTQNNFAEAVKVGERAFSVMGKLLKPEQVQATFNKALELLTRDYDKALELLRSMAQQQLPRPEFYWLMGQAYDGLKQFSRAALFYAQAAALAPQVARYHLAFGQALRQMKRFSEAAKVLERATSLDSRDAFALTLLGITYAELGRWQEAAITLRRAVEIDPQNFDARATLATVYERLGQINQAMQEYLVALGIREEPVTLNNLALLYMAQGESAEQSGRLKEADEAYQQAIQRLRRALQLNPNFALAQRNLAVALRKRARVLLQQGQAKLAEETFQEAEKVLQSYLAQTSDPSAKLELARLMSDRKRYDDALKLVREVISAQPKLEEAYILLGFIALQLMRLDDAEQAYMQALKLNPKSADAMVGLGAVAFYRNRLDEAEAWFSRALEVNPNNPYAKQNLELVKRAKERGK</sequence>
<feature type="repeat" description="TPR" evidence="3">
    <location>
        <begin position="203"/>
        <end position="236"/>
    </location>
</feature>
<feature type="repeat" description="TPR" evidence="3">
    <location>
        <begin position="501"/>
        <end position="534"/>
    </location>
</feature>
<feature type="repeat" description="TPR" evidence="3">
    <location>
        <begin position="25"/>
        <end position="58"/>
    </location>
</feature>
<dbReference type="Pfam" id="PF13432">
    <property type="entry name" value="TPR_16"/>
    <property type="match status" value="2"/>
</dbReference>
<dbReference type="PANTHER" id="PTHR44858:SF1">
    <property type="entry name" value="UDP-N-ACETYLGLUCOSAMINE--PEPTIDE N-ACETYLGLUCOSAMINYLTRANSFERASE SPINDLY-RELATED"/>
    <property type="match status" value="1"/>
</dbReference>
<protein>
    <submittedName>
        <fullName evidence="4">Tetratricopeptide (TPR) repeat protein</fullName>
    </submittedName>
</protein>
<proteinExistence type="predicted"/>
<feature type="repeat" description="TPR" evidence="3">
    <location>
        <begin position="352"/>
        <end position="385"/>
    </location>
</feature>